<evidence type="ECO:0000256" key="13">
    <source>
        <dbReference type="ARBA" id="ARBA00047283"/>
    </source>
</evidence>
<feature type="binding site" evidence="14">
    <location>
        <position position="299"/>
    </location>
    <ligand>
        <name>S-adenosyl-L-methionine</name>
        <dbReference type="ChEBI" id="CHEBI:59789"/>
    </ligand>
</feature>
<dbReference type="InterPro" id="IPR035926">
    <property type="entry name" value="NusB-like_sf"/>
</dbReference>
<dbReference type="InterPro" id="IPR029063">
    <property type="entry name" value="SAM-dependent_MTases_sf"/>
</dbReference>
<evidence type="ECO:0000256" key="2">
    <source>
        <dbReference type="ARBA" id="ARBA00004496"/>
    </source>
</evidence>
<dbReference type="AlphaFoldDB" id="A0A1T4JWA4"/>
<dbReference type="GO" id="GO:0006355">
    <property type="term" value="P:regulation of DNA-templated transcription"/>
    <property type="evidence" value="ECO:0007669"/>
    <property type="project" value="InterPro"/>
</dbReference>
<dbReference type="SUPFAM" id="SSF53335">
    <property type="entry name" value="S-adenosyl-L-methionine-dependent methyltransferases"/>
    <property type="match status" value="1"/>
</dbReference>
<dbReference type="Pfam" id="PF01189">
    <property type="entry name" value="Methyltr_RsmB-F"/>
    <property type="match status" value="1"/>
</dbReference>
<keyword evidence="7 14" id="KW-0489">Methyltransferase</keyword>
<comment type="similarity">
    <text evidence="3 14">Belongs to the class I-like SAM-binding methyltransferase superfamily. RsmB/NOP family.</text>
</comment>
<evidence type="ECO:0000256" key="6">
    <source>
        <dbReference type="ARBA" id="ARBA00022552"/>
    </source>
</evidence>
<dbReference type="PROSITE" id="PS51686">
    <property type="entry name" value="SAM_MT_RSMB_NOP"/>
    <property type="match status" value="1"/>
</dbReference>
<dbReference type="PROSITE" id="PS01153">
    <property type="entry name" value="NOL1_NOP2_SUN"/>
    <property type="match status" value="1"/>
</dbReference>
<dbReference type="PANTHER" id="PTHR22807">
    <property type="entry name" value="NOP2 YEAST -RELATED NOL1/NOP2/FMU SUN DOMAIN-CONTAINING"/>
    <property type="match status" value="1"/>
</dbReference>
<dbReference type="SUPFAM" id="SSF48013">
    <property type="entry name" value="NusB-like"/>
    <property type="match status" value="1"/>
</dbReference>
<dbReference type="InterPro" id="IPR001678">
    <property type="entry name" value="MeTrfase_RsmB-F_NOP2_dom"/>
</dbReference>
<comment type="subcellular location">
    <subcellularLocation>
        <location evidence="2">Cytoplasm</location>
    </subcellularLocation>
</comment>
<feature type="binding site" evidence="14">
    <location>
        <position position="316"/>
    </location>
    <ligand>
        <name>S-adenosyl-L-methionine</name>
        <dbReference type="ChEBI" id="CHEBI:59789"/>
    </ligand>
</feature>
<evidence type="ECO:0000256" key="3">
    <source>
        <dbReference type="ARBA" id="ARBA00007494"/>
    </source>
</evidence>
<accession>A0A1T4JWA4</accession>
<dbReference type="STRING" id="180163.SAMN02745174_00134"/>
<comment type="function">
    <text evidence="1">Specifically methylates the cytosine at position 967 (m5C967) of 16S rRNA.</text>
</comment>
<dbReference type="Proteomes" id="UP000191153">
    <property type="component" value="Unassembled WGS sequence"/>
</dbReference>
<keyword evidence="17" id="KW-1185">Reference proteome</keyword>
<protein>
    <recommendedName>
        <fullName evidence="4">16S rRNA (cytosine(967)-C(5))-methyltransferase</fullName>
        <ecNumber evidence="4">2.1.1.176</ecNumber>
    </recommendedName>
    <alternativeName>
        <fullName evidence="11">16S rRNA m5C967 methyltransferase</fullName>
    </alternativeName>
    <alternativeName>
        <fullName evidence="12">rRNA (cytosine-C(5)-)-methyltransferase RsmB</fullName>
    </alternativeName>
</protein>
<evidence type="ECO:0000256" key="12">
    <source>
        <dbReference type="ARBA" id="ARBA00031088"/>
    </source>
</evidence>
<evidence type="ECO:0000256" key="7">
    <source>
        <dbReference type="ARBA" id="ARBA00022603"/>
    </source>
</evidence>
<evidence type="ECO:0000256" key="4">
    <source>
        <dbReference type="ARBA" id="ARBA00012140"/>
    </source>
</evidence>
<evidence type="ECO:0000256" key="11">
    <source>
        <dbReference type="ARBA" id="ARBA00030399"/>
    </source>
</evidence>
<dbReference type="InterPro" id="IPR018314">
    <property type="entry name" value="RsmB/NOL1/NOP2-like_CS"/>
</dbReference>
<feature type="binding site" evidence="14">
    <location>
        <position position="272"/>
    </location>
    <ligand>
        <name>S-adenosyl-L-methionine</name>
        <dbReference type="ChEBI" id="CHEBI:59789"/>
    </ligand>
</feature>
<evidence type="ECO:0000259" key="15">
    <source>
        <dbReference type="PROSITE" id="PS51686"/>
    </source>
</evidence>
<evidence type="ECO:0000256" key="5">
    <source>
        <dbReference type="ARBA" id="ARBA00022490"/>
    </source>
</evidence>
<organism evidence="16 17">
    <name type="scientific">Cetobacterium ceti</name>
    <dbReference type="NCBI Taxonomy" id="180163"/>
    <lineage>
        <taxon>Bacteria</taxon>
        <taxon>Fusobacteriati</taxon>
        <taxon>Fusobacteriota</taxon>
        <taxon>Fusobacteriia</taxon>
        <taxon>Fusobacteriales</taxon>
        <taxon>Fusobacteriaceae</taxon>
        <taxon>Cetobacterium</taxon>
    </lineage>
</organism>
<dbReference type="PANTHER" id="PTHR22807:SF53">
    <property type="entry name" value="RIBOSOMAL RNA SMALL SUBUNIT METHYLTRANSFERASE B-RELATED"/>
    <property type="match status" value="1"/>
</dbReference>
<evidence type="ECO:0000256" key="10">
    <source>
        <dbReference type="ARBA" id="ARBA00022884"/>
    </source>
</evidence>
<dbReference type="InterPro" id="IPR049560">
    <property type="entry name" value="MeTrfase_RsmB-F_NOP2_cat"/>
</dbReference>
<dbReference type="InterPro" id="IPR006027">
    <property type="entry name" value="NusB_RsmB_TIM44"/>
</dbReference>
<dbReference type="Pfam" id="PF01029">
    <property type="entry name" value="NusB"/>
    <property type="match status" value="1"/>
</dbReference>
<sequence>MNIKQRVIVLIREVEKGKYSNIALNEYFRANKLSKKERGFITELFYGVIRNKIFLDYEIEKRTKTIKKDWLKDLLRISIYQGTFMNGDEKGVVWEATELAKKKFSVPVGKFVNGVLRSYFREKDEELKELRENNRLDILHSYPKWFYEKVQEEYGNEAENFLISLKKVPYMSVRVNKLKYTEEEFEDLLKELDIDIIKKVETVYYIDSGEVLYTDEFKDGKIIVQDGSSYLAGRILNPKPGDIVVDTCSAPGSKTAVLGELMENNGEILALDIHSHKLKLISENLNKLGINIVLPVKMDARKLKEQGKHFDKILVDAPCSGYGVLRKKPEALYNKNLENVVELAKLQYEILESASKVLKIGGELVYSTCTIFKEENTLNIEKFLNENKNFSVMKMDIPENVLGEYDKFGGFLINYKEEILDNFYIIKMRKDSEEC</sequence>
<dbReference type="PRINTS" id="PR02008">
    <property type="entry name" value="RCMTFAMILY"/>
</dbReference>
<dbReference type="RefSeq" id="WP_078692682.1">
    <property type="nucleotide sequence ID" value="NZ_FUWX01000004.1"/>
</dbReference>
<name>A0A1T4JWA4_9FUSO</name>
<dbReference type="GO" id="GO:0003723">
    <property type="term" value="F:RNA binding"/>
    <property type="evidence" value="ECO:0007669"/>
    <property type="project" value="UniProtKB-UniRule"/>
</dbReference>
<proteinExistence type="inferred from homology"/>
<evidence type="ECO:0000256" key="1">
    <source>
        <dbReference type="ARBA" id="ARBA00002724"/>
    </source>
</evidence>
<dbReference type="EMBL" id="FUWX01000004">
    <property type="protein sequence ID" value="SJZ34480.1"/>
    <property type="molecule type" value="Genomic_DNA"/>
</dbReference>
<keyword evidence="8 14" id="KW-0808">Transferase</keyword>
<feature type="domain" description="SAM-dependent MTase RsmB/NOP-type" evidence="15">
    <location>
        <begin position="161"/>
        <end position="431"/>
    </location>
</feature>
<evidence type="ECO:0000256" key="14">
    <source>
        <dbReference type="PROSITE-ProRule" id="PRU01023"/>
    </source>
</evidence>
<evidence type="ECO:0000313" key="17">
    <source>
        <dbReference type="Proteomes" id="UP000191153"/>
    </source>
</evidence>
<dbReference type="InterPro" id="IPR054728">
    <property type="entry name" value="RsmB-like_ferredoxin"/>
</dbReference>
<comment type="catalytic activity">
    <reaction evidence="13">
        <text>cytidine(967) in 16S rRNA + S-adenosyl-L-methionine = 5-methylcytidine(967) in 16S rRNA + S-adenosyl-L-homocysteine + H(+)</text>
        <dbReference type="Rhea" id="RHEA:42748"/>
        <dbReference type="Rhea" id="RHEA-COMP:10219"/>
        <dbReference type="Rhea" id="RHEA-COMP:10220"/>
        <dbReference type="ChEBI" id="CHEBI:15378"/>
        <dbReference type="ChEBI" id="CHEBI:57856"/>
        <dbReference type="ChEBI" id="CHEBI:59789"/>
        <dbReference type="ChEBI" id="CHEBI:74483"/>
        <dbReference type="ChEBI" id="CHEBI:82748"/>
        <dbReference type="EC" id="2.1.1.176"/>
    </reaction>
</comment>
<dbReference type="FunFam" id="3.40.50.150:FF:000022">
    <property type="entry name" value="Ribosomal RNA small subunit methyltransferase B"/>
    <property type="match status" value="1"/>
</dbReference>
<evidence type="ECO:0000256" key="9">
    <source>
        <dbReference type="ARBA" id="ARBA00022691"/>
    </source>
</evidence>
<gene>
    <name evidence="16" type="ORF">SAMN02745174_00134</name>
</gene>
<dbReference type="Pfam" id="PF22458">
    <property type="entry name" value="RsmF-B_ferredox"/>
    <property type="match status" value="1"/>
</dbReference>
<dbReference type="Gene3D" id="3.40.50.150">
    <property type="entry name" value="Vaccinia Virus protein VP39"/>
    <property type="match status" value="1"/>
</dbReference>
<keyword evidence="9 14" id="KW-0949">S-adenosyl-L-methionine</keyword>
<dbReference type="GO" id="GO:0008649">
    <property type="term" value="F:rRNA methyltransferase activity"/>
    <property type="evidence" value="ECO:0007669"/>
    <property type="project" value="InterPro"/>
</dbReference>
<dbReference type="Gene3D" id="1.10.940.10">
    <property type="entry name" value="NusB-like"/>
    <property type="match status" value="1"/>
</dbReference>
<dbReference type="OrthoDB" id="9810297at2"/>
<reference evidence="16 17" key="1">
    <citation type="submission" date="2017-02" db="EMBL/GenBank/DDBJ databases">
        <authorList>
            <person name="Peterson S.W."/>
        </authorList>
    </citation>
    <scope>NUCLEOTIDE SEQUENCE [LARGE SCALE GENOMIC DNA]</scope>
    <source>
        <strain evidence="16 17">ATCC 700028</strain>
    </source>
</reference>
<feature type="active site" description="Nucleophile" evidence="14">
    <location>
        <position position="369"/>
    </location>
</feature>
<dbReference type="InterPro" id="IPR004573">
    <property type="entry name" value="rRNA_ssu_MeTfrase_B"/>
</dbReference>
<dbReference type="NCBIfam" id="TIGR00563">
    <property type="entry name" value="rsmB"/>
    <property type="match status" value="1"/>
</dbReference>
<evidence type="ECO:0000256" key="8">
    <source>
        <dbReference type="ARBA" id="ARBA00022679"/>
    </source>
</evidence>
<keyword evidence="10 14" id="KW-0694">RNA-binding</keyword>
<feature type="binding site" evidence="14">
    <location>
        <begin position="248"/>
        <end position="254"/>
    </location>
    <ligand>
        <name>S-adenosyl-L-methionine</name>
        <dbReference type="ChEBI" id="CHEBI:59789"/>
    </ligand>
</feature>
<keyword evidence="5" id="KW-0963">Cytoplasm</keyword>
<dbReference type="NCBIfam" id="NF011494">
    <property type="entry name" value="PRK14902.1"/>
    <property type="match status" value="1"/>
</dbReference>
<dbReference type="GO" id="GO:0005737">
    <property type="term" value="C:cytoplasm"/>
    <property type="evidence" value="ECO:0007669"/>
    <property type="project" value="UniProtKB-SubCell"/>
</dbReference>
<dbReference type="Gene3D" id="3.30.70.1170">
    <property type="entry name" value="Sun protein, domain 3"/>
    <property type="match status" value="1"/>
</dbReference>
<evidence type="ECO:0000313" key="16">
    <source>
        <dbReference type="EMBL" id="SJZ34480.1"/>
    </source>
</evidence>
<keyword evidence="6" id="KW-0698">rRNA processing</keyword>
<dbReference type="EC" id="2.1.1.176" evidence="4"/>
<dbReference type="InterPro" id="IPR023267">
    <property type="entry name" value="RCMT"/>
</dbReference>